<reference evidence="1 2" key="1">
    <citation type="submission" date="2018-03" db="EMBL/GenBank/DDBJ databases">
        <title>Genomic Encyclopedia of Archaeal and Bacterial Type Strains, Phase II (KMG-II): from individual species to whole genera.</title>
        <authorList>
            <person name="Goeker M."/>
        </authorList>
    </citation>
    <scope>NUCLEOTIDE SEQUENCE [LARGE SCALE GENOMIC DNA]</scope>
    <source>
        <strain evidence="1 2">DSM 27929</strain>
    </source>
</reference>
<proteinExistence type="predicted"/>
<keyword evidence="2" id="KW-1185">Reference proteome</keyword>
<accession>A0A2T0WMQ5</accession>
<name>A0A2T0WMQ5_9BACT</name>
<protein>
    <submittedName>
        <fullName evidence="1">Uncharacterized protein</fullName>
    </submittedName>
</protein>
<evidence type="ECO:0000313" key="1">
    <source>
        <dbReference type="EMBL" id="PRY87981.1"/>
    </source>
</evidence>
<dbReference type="AlphaFoldDB" id="A0A2T0WMQ5"/>
<gene>
    <name evidence="1" type="ORF">CLW00_105101</name>
</gene>
<comment type="caution">
    <text evidence="1">The sequence shown here is derived from an EMBL/GenBank/DDBJ whole genome shotgun (WGS) entry which is preliminary data.</text>
</comment>
<dbReference type="EMBL" id="PVTR01000005">
    <property type="protein sequence ID" value="PRY87981.1"/>
    <property type="molecule type" value="Genomic_DNA"/>
</dbReference>
<dbReference type="Proteomes" id="UP000238157">
    <property type="component" value="Unassembled WGS sequence"/>
</dbReference>
<sequence length="87" mass="9833">MIKAQHTTRYIKHLANSANFKAVTFNKNCSGLTGLLYEMPNVSYTKPLAPSKKTIVRVLTFLIYAIIAEKDSFAENKQYICRTNCGE</sequence>
<organism evidence="1 2">
    <name type="scientific">Mongoliibacter ruber</name>
    <dbReference type="NCBI Taxonomy" id="1750599"/>
    <lineage>
        <taxon>Bacteria</taxon>
        <taxon>Pseudomonadati</taxon>
        <taxon>Bacteroidota</taxon>
        <taxon>Cytophagia</taxon>
        <taxon>Cytophagales</taxon>
        <taxon>Cyclobacteriaceae</taxon>
        <taxon>Mongoliibacter</taxon>
    </lineage>
</organism>
<evidence type="ECO:0000313" key="2">
    <source>
        <dbReference type="Proteomes" id="UP000238157"/>
    </source>
</evidence>